<accession>A0A5C7FMY3</accession>
<dbReference type="GO" id="GO:0016787">
    <property type="term" value="F:hydrolase activity"/>
    <property type="evidence" value="ECO:0007669"/>
    <property type="project" value="UniProtKB-UniRule"/>
</dbReference>
<keyword evidence="5" id="KW-1185">Reference proteome</keyword>
<dbReference type="InterPro" id="IPR002641">
    <property type="entry name" value="PNPLA_dom"/>
</dbReference>
<dbReference type="EMBL" id="CP144914">
    <property type="protein sequence ID" value="WWD80834.1"/>
    <property type="molecule type" value="Genomic_DNA"/>
</dbReference>
<comment type="caution">
    <text evidence="2">Lacks conserved residue(s) required for the propagation of feature annotation.</text>
</comment>
<evidence type="ECO:0000256" key="1">
    <source>
        <dbReference type="ARBA" id="ARBA00023098"/>
    </source>
</evidence>
<keyword evidence="1 2" id="KW-0443">Lipid metabolism</keyword>
<dbReference type="Gene3D" id="3.40.1090.10">
    <property type="entry name" value="Cytosolic phospholipase A2 catalytic domain"/>
    <property type="match status" value="2"/>
</dbReference>
<dbReference type="AlphaFoldDB" id="A0A5C7FMY3"/>
<feature type="active site" description="Proton acceptor" evidence="2">
    <location>
        <position position="210"/>
    </location>
</feature>
<evidence type="ECO:0000256" key="2">
    <source>
        <dbReference type="PROSITE-ProRule" id="PRU01161"/>
    </source>
</evidence>
<reference evidence="4 5" key="1">
    <citation type="submission" date="2024-01" db="EMBL/GenBank/DDBJ databases">
        <title>Complete Genome Sequence of Alkalicoccus halolimnae BZ-SZ-XJ29T, a Moderately Halophilic Bacterium Isolated from a Salt Lake.</title>
        <authorList>
            <person name="Zhao B."/>
        </authorList>
    </citation>
    <scope>NUCLEOTIDE SEQUENCE [LARGE SCALE GENOMIC DNA]</scope>
    <source>
        <strain evidence="4 5">BZ-SZ-XJ29</strain>
    </source>
</reference>
<evidence type="ECO:0000313" key="4">
    <source>
        <dbReference type="EMBL" id="WWD80834.1"/>
    </source>
</evidence>
<organism evidence="4 5">
    <name type="scientific">Alkalicoccus halolimnae</name>
    <dbReference type="NCBI Taxonomy" id="1667239"/>
    <lineage>
        <taxon>Bacteria</taxon>
        <taxon>Bacillati</taxon>
        <taxon>Bacillota</taxon>
        <taxon>Bacilli</taxon>
        <taxon>Bacillales</taxon>
        <taxon>Bacillaceae</taxon>
        <taxon>Alkalicoccus</taxon>
    </lineage>
</organism>
<evidence type="ECO:0000313" key="5">
    <source>
        <dbReference type="Proteomes" id="UP000321816"/>
    </source>
</evidence>
<dbReference type="OrthoDB" id="9813090at2"/>
<keyword evidence="2" id="KW-0442">Lipid degradation</keyword>
<dbReference type="Pfam" id="PF01734">
    <property type="entry name" value="Patatin"/>
    <property type="match status" value="1"/>
</dbReference>
<keyword evidence="2" id="KW-0378">Hydrolase</keyword>
<feature type="domain" description="PNPLA" evidence="3">
    <location>
        <begin position="6"/>
        <end position="223"/>
    </location>
</feature>
<feature type="short sequence motif" description="DGA/G" evidence="2">
    <location>
        <begin position="210"/>
        <end position="212"/>
    </location>
</feature>
<dbReference type="SUPFAM" id="SSF52151">
    <property type="entry name" value="FabD/lysophospholipase-like"/>
    <property type="match status" value="1"/>
</dbReference>
<dbReference type="GO" id="GO:0016042">
    <property type="term" value="P:lipid catabolic process"/>
    <property type="evidence" value="ECO:0007669"/>
    <property type="project" value="UniProtKB-UniRule"/>
</dbReference>
<dbReference type="Proteomes" id="UP000321816">
    <property type="component" value="Chromosome"/>
</dbReference>
<dbReference type="RefSeq" id="WP_147803244.1">
    <property type="nucleotide sequence ID" value="NZ_CP144914.1"/>
</dbReference>
<proteinExistence type="predicted"/>
<name>A0A5C7FMY3_9BACI</name>
<sequence>MNEFKLSLSGGGFRAAFFSLGAYRRLIELDFHNNVNLISSVSGSSITAGIIMKELAKKDFSDVDDFDRRVTTPMYELGRRNFRRALLQRAFLPRLSNLRPETLLARFSRLFPVMLDKWFFDNKRMTELPTRPEWVCNTTNLNTLGRFRFSRNSMFGDKLGYSFDMNEIKISKAVASSAAFPLLFDPIKIDVRHVSFDDAVENYRTLYLTDGAVYDNLGSERLLQGELPYIIMDASAETTPWPGKYRPHFFSKSWRIFTVSIDQVAKLRSRIISRHWNSRGIQLMNAETTAEIIASQQHYRRSITEEGAGEIELPEYDTAHEEIEQLLAGLRTDFNTFHDEEMDLLMWAGAVRIDIGVKILFPNSLPFHLWKEVPSMPEIDLEKARAVLRAGQKRRIIGGFFQ</sequence>
<dbReference type="KEGG" id="ahal:FTX54_004550"/>
<protein>
    <submittedName>
        <fullName evidence="4">Patatin-like phospholipase family protein</fullName>
    </submittedName>
</protein>
<dbReference type="InterPro" id="IPR016035">
    <property type="entry name" value="Acyl_Trfase/lysoPLipase"/>
</dbReference>
<evidence type="ECO:0000259" key="3">
    <source>
        <dbReference type="PROSITE" id="PS51635"/>
    </source>
</evidence>
<feature type="active site" description="Nucleophile" evidence="2">
    <location>
        <position position="42"/>
    </location>
</feature>
<dbReference type="PROSITE" id="PS51635">
    <property type="entry name" value="PNPLA"/>
    <property type="match status" value="1"/>
</dbReference>
<gene>
    <name evidence="4" type="ORF">FTX54_004550</name>
</gene>